<feature type="transmembrane region" description="Helical" evidence="9">
    <location>
        <begin position="77"/>
        <end position="100"/>
    </location>
</feature>
<dbReference type="InterPro" id="IPR036890">
    <property type="entry name" value="HATPase_C_sf"/>
</dbReference>
<dbReference type="InterPro" id="IPR003594">
    <property type="entry name" value="HATPase_dom"/>
</dbReference>
<dbReference type="Proteomes" id="UP001519332">
    <property type="component" value="Unassembled WGS sequence"/>
</dbReference>
<feature type="transmembrane region" description="Helical" evidence="9">
    <location>
        <begin position="137"/>
        <end position="159"/>
    </location>
</feature>
<dbReference type="Gene3D" id="3.30.565.10">
    <property type="entry name" value="Histidine kinase-like ATPase, C-terminal domain"/>
    <property type="match status" value="1"/>
</dbReference>
<reference evidence="12 13" key="1">
    <citation type="submission" date="2021-03" db="EMBL/GenBank/DDBJ databases">
        <title>Sequencing the genomes of 1000 actinobacteria strains.</title>
        <authorList>
            <person name="Klenk H.-P."/>
        </authorList>
    </citation>
    <scope>NUCLEOTIDE SEQUENCE [LARGE SCALE GENOMIC DNA]</scope>
    <source>
        <strain evidence="12 13">DSM 46670</strain>
    </source>
</reference>
<proteinExistence type="predicted"/>
<dbReference type="EMBL" id="JAGINW010000001">
    <property type="protein sequence ID" value="MBP2330461.1"/>
    <property type="molecule type" value="Genomic_DNA"/>
</dbReference>
<keyword evidence="9" id="KW-0472">Membrane</keyword>
<dbReference type="Pfam" id="PF07730">
    <property type="entry name" value="HisKA_3"/>
    <property type="match status" value="1"/>
</dbReference>
<dbReference type="PANTHER" id="PTHR24421">
    <property type="entry name" value="NITRATE/NITRITE SENSOR PROTEIN NARX-RELATED"/>
    <property type="match status" value="1"/>
</dbReference>
<feature type="transmembrane region" description="Helical" evidence="9">
    <location>
        <begin position="17"/>
        <end position="41"/>
    </location>
</feature>
<protein>
    <recommendedName>
        <fullName evidence="2">histidine kinase</fullName>
        <ecNumber evidence="2">2.7.13.3</ecNumber>
    </recommendedName>
</protein>
<evidence type="ECO:0000313" key="12">
    <source>
        <dbReference type="EMBL" id="MBP2330461.1"/>
    </source>
</evidence>
<comment type="catalytic activity">
    <reaction evidence="1">
        <text>ATP + protein L-histidine = ADP + protein N-phospho-L-histidine.</text>
        <dbReference type="EC" id="2.7.13.3"/>
    </reaction>
</comment>
<keyword evidence="13" id="KW-1185">Reference proteome</keyword>
<accession>A0ABS4U2Q0</accession>
<evidence type="ECO:0000256" key="6">
    <source>
        <dbReference type="ARBA" id="ARBA00022777"/>
    </source>
</evidence>
<gene>
    <name evidence="12" type="ORF">JOF56_010846</name>
</gene>
<evidence type="ECO:0000256" key="5">
    <source>
        <dbReference type="ARBA" id="ARBA00022741"/>
    </source>
</evidence>
<evidence type="ECO:0000256" key="8">
    <source>
        <dbReference type="ARBA" id="ARBA00023012"/>
    </source>
</evidence>
<dbReference type="PANTHER" id="PTHR24421:SF10">
    <property type="entry name" value="NITRATE_NITRITE SENSOR PROTEIN NARQ"/>
    <property type="match status" value="1"/>
</dbReference>
<sequence>MSGAHALIRTPRLAPRVVALGCELVLLGFVGVVSYMAALYIDWSSAPCATPSARLLVAGGAILVAAVRRLLPVTALLAASVLFGLYPATGVTVALAAYGVAGRAWSVRRRAVGLIVAAFVPFTIALVGSGYQWRVSFIVFGVAALVCLAGPVAVQMLLGQRERLIGALRDQTRYAASAARLQERSRIAQEMHDLLGHRLSLISLYAGSLEVDATKPSHETEPARLIRGTARTAMDELRATLGMLRQREPAATKPADCTGTWSDVAELVRQAQAGGIHVELHWSGADLVGVGQPIRQAVHRIVREGLTNVYRHAPGSTASVFVEHGQRSIHVGVFDDGRVGIGTPGTGLGLVGVQERVRLLGGSFLAGALPGQGFRVAAELPLAIAPPAPVEPDTDSEPADNRWARAGMSAVLATGLIGAVAILVVTFNSVTFNAPPELVGAPRVGSTRAEVTDYIGRDDVLARQAARGLETNPPQGADCMYTYFSTEDGTIMIERYCFRQDILVDKARFGVPA</sequence>
<evidence type="ECO:0000256" key="4">
    <source>
        <dbReference type="ARBA" id="ARBA00022679"/>
    </source>
</evidence>
<evidence type="ECO:0000256" key="1">
    <source>
        <dbReference type="ARBA" id="ARBA00000085"/>
    </source>
</evidence>
<dbReference type="SUPFAM" id="SSF55874">
    <property type="entry name" value="ATPase domain of HSP90 chaperone/DNA topoisomerase II/histidine kinase"/>
    <property type="match status" value="1"/>
</dbReference>
<feature type="transmembrane region" description="Helical" evidence="9">
    <location>
        <begin position="406"/>
        <end position="427"/>
    </location>
</feature>
<keyword evidence="3" id="KW-0597">Phosphoprotein</keyword>
<dbReference type="EC" id="2.7.13.3" evidence="2"/>
<evidence type="ECO:0000256" key="9">
    <source>
        <dbReference type="SAM" id="Phobius"/>
    </source>
</evidence>
<keyword evidence="9" id="KW-0812">Transmembrane</keyword>
<dbReference type="Pfam" id="PF02518">
    <property type="entry name" value="HATPase_c"/>
    <property type="match status" value="1"/>
</dbReference>
<keyword evidence="9" id="KW-1133">Transmembrane helix</keyword>
<keyword evidence="4" id="KW-0808">Transferase</keyword>
<dbReference type="InterPro" id="IPR050482">
    <property type="entry name" value="Sensor_HK_TwoCompSys"/>
</dbReference>
<evidence type="ECO:0000313" key="13">
    <source>
        <dbReference type="Proteomes" id="UP001519332"/>
    </source>
</evidence>
<evidence type="ECO:0000256" key="7">
    <source>
        <dbReference type="ARBA" id="ARBA00022840"/>
    </source>
</evidence>
<evidence type="ECO:0000256" key="3">
    <source>
        <dbReference type="ARBA" id="ARBA00022553"/>
    </source>
</evidence>
<keyword evidence="5" id="KW-0547">Nucleotide-binding</keyword>
<name>A0ABS4U2Q0_9PSEU</name>
<dbReference type="Gene3D" id="1.20.5.1930">
    <property type="match status" value="1"/>
</dbReference>
<dbReference type="CDD" id="cd16917">
    <property type="entry name" value="HATPase_UhpB-NarQ-NarX-like"/>
    <property type="match status" value="1"/>
</dbReference>
<keyword evidence="6 12" id="KW-0418">Kinase</keyword>
<feature type="domain" description="Signal transduction histidine kinase subgroup 3 dimerisation and phosphoacceptor" evidence="11">
    <location>
        <begin position="183"/>
        <end position="247"/>
    </location>
</feature>
<keyword evidence="8" id="KW-0902">Two-component regulatory system</keyword>
<evidence type="ECO:0000259" key="10">
    <source>
        <dbReference type="Pfam" id="PF02518"/>
    </source>
</evidence>
<evidence type="ECO:0000259" key="11">
    <source>
        <dbReference type="Pfam" id="PF07730"/>
    </source>
</evidence>
<evidence type="ECO:0000256" key="2">
    <source>
        <dbReference type="ARBA" id="ARBA00012438"/>
    </source>
</evidence>
<keyword evidence="7" id="KW-0067">ATP-binding</keyword>
<dbReference type="InterPro" id="IPR011712">
    <property type="entry name" value="Sig_transdc_His_kin_sub3_dim/P"/>
</dbReference>
<dbReference type="GO" id="GO:0016301">
    <property type="term" value="F:kinase activity"/>
    <property type="evidence" value="ECO:0007669"/>
    <property type="project" value="UniProtKB-KW"/>
</dbReference>
<feature type="transmembrane region" description="Helical" evidence="9">
    <location>
        <begin position="112"/>
        <end position="131"/>
    </location>
</feature>
<dbReference type="RefSeq" id="WP_209647069.1">
    <property type="nucleotide sequence ID" value="NZ_JAGINW010000001.1"/>
</dbReference>
<comment type="caution">
    <text evidence="12">The sequence shown here is derived from an EMBL/GenBank/DDBJ whole genome shotgun (WGS) entry which is preliminary data.</text>
</comment>
<organism evidence="12 13">
    <name type="scientific">Kibdelosporangium banguiense</name>
    <dbReference type="NCBI Taxonomy" id="1365924"/>
    <lineage>
        <taxon>Bacteria</taxon>
        <taxon>Bacillati</taxon>
        <taxon>Actinomycetota</taxon>
        <taxon>Actinomycetes</taxon>
        <taxon>Pseudonocardiales</taxon>
        <taxon>Pseudonocardiaceae</taxon>
        <taxon>Kibdelosporangium</taxon>
    </lineage>
</organism>
<feature type="domain" description="Histidine kinase/HSP90-like ATPase" evidence="10">
    <location>
        <begin position="296"/>
        <end position="383"/>
    </location>
</feature>